<gene>
    <name evidence="1" type="ORF">GGP83_003170</name>
</gene>
<evidence type="ECO:0000313" key="2">
    <source>
        <dbReference type="Proteomes" id="UP001155010"/>
    </source>
</evidence>
<dbReference type="InterPro" id="IPR029044">
    <property type="entry name" value="Nucleotide-diphossugar_trans"/>
</dbReference>
<dbReference type="SUPFAM" id="SSF53448">
    <property type="entry name" value="Nucleotide-diphospho-sugar transferases"/>
    <property type="match status" value="1"/>
</dbReference>
<dbReference type="EMBL" id="JANUBB010000018">
    <property type="protein sequence ID" value="MCS3953195.1"/>
    <property type="molecule type" value="Genomic_DNA"/>
</dbReference>
<dbReference type="Gene3D" id="3.90.550.10">
    <property type="entry name" value="Spore Coat Polysaccharide Biosynthesis Protein SpsA, Chain A"/>
    <property type="match status" value="1"/>
</dbReference>
<protein>
    <submittedName>
        <fullName evidence="1">Uncharacterized protein</fullName>
    </submittedName>
</protein>
<sequence length="234" mass="26304">MDHLLQKAQGNFVVLLHDDDRLLPGALETLISCFASHSDLVAAFGKQQVINADGEVKTETTHGVNEGYYRTAEHEGRQSSSLRSAIVQQFPNDGYMVRADAAKAVGYDHPGVGDACDFAFGVELARTTQGDFYYTDMYVSQYRHSEESIVRGEEVADTAYHAFKIVTEQFSNQVQSDPYVKKWLQERSPVAIMMAAQNGFPLDGLRWFVSRYHRHRILSLGGVRRLLALLKALW</sequence>
<dbReference type="AlphaFoldDB" id="A0A9X2ZTA8"/>
<comment type="caution">
    <text evidence="1">The sequence shown here is derived from an EMBL/GenBank/DDBJ whole genome shotgun (WGS) entry which is preliminary data.</text>
</comment>
<reference evidence="1" key="1">
    <citation type="submission" date="2022-08" db="EMBL/GenBank/DDBJ databases">
        <title>Genomic Encyclopedia of Type Strains, Phase V (KMG-V): Genome sequencing to study the core and pangenomes of soil and plant-associated prokaryotes.</title>
        <authorList>
            <person name="Whitman W."/>
        </authorList>
    </citation>
    <scope>NUCLEOTIDE SEQUENCE</scope>
    <source>
        <strain evidence="1">SP2017</strain>
    </source>
</reference>
<name>A0A9X2ZTA8_9BACT</name>
<accession>A0A9X2ZTA8</accession>
<evidence type="ECO:0000313" key="1">
    <source>
        <dbReference type="EMBL" id="MCS3953195.1"/>
    </source>
</evidence>
<dbReference type="Proteomes" id="UP001155010">
    <property type="component" value="Unassembled WGS sequence"/>
</dbReference>
<organism evidence="1 2">
    <name type="scientific">Salinibacter ruber</name>
    <dbReference type="NCBI Taxonomy" id="146919"/>
    <lineage>
        <taxon>Bacteria</taxon>
        <taxon>Pseudomonadati</taxon>
        <taxon>Rhodothermota</taxon>
        <taxon>Rhodothermia</taxon>
        <taxon>Rhodothermales</taxon>
        <taxon>Salinibacteraceae</taxon>
        <taxon>Salinibacter</taxon>
    </lineage>
</organism>
<proteinExistence type="predicted"/>